<organism evidence="2 3">
    <name type="scientific">Anthostomella pinea</name>
    <dbReference type="NCBI Taxonomy" id="933095"/>
    <lineage>
        <taxon>Eukaryota</taxon>
        <taxon>Fungi</taxon>
        <taxon>Dikarya</taxon>
        <taxon>Ascomycota</taxon>
        <taxon>Pezizomycotina</taxon>
        <taxon>Sordariomycetes</taxon>
        <taxon>Xylariomycetidae</taxon>
        <taxon>Xylariales</taxon>
        <taxon>Xylariaceae</taxon>
        <taxon>Anthostomella</taxon>
    </lineage>
</organism>
<evidence type="ECO:0000313" key="3">
    <source>
        <dbReference type="Proteomes" id="UP001295740"/>
    </source>
</evidence>
<evidence type="ECO:0000313" key="2">
    <source>
        <dbReference type="EMBL" id="CAJ2506371.1"/>
    </source>
</evidence>
<sequence length="409" mass="43793">MSECDEVEEGDGDGEGEDDDDDSAESMMRAASTFSPDASLGHGAAPSTTTVYDSGGGQSDFGMGDYEPVNSSPLPLEKPSQPAASFHPLMPAPNESDEPLRSAVDSWVLEHQLSVHSQANHAAAATTASLEAPFRADVPTWSRSLGDQTESDCYVAILAQTTRLEQALAQTTVAPPIDLVLEAERDFCALRRRLFACTGHEYRPSANPELLDPHLPSSSSSNSDINMNNALRSREQSCRSSQRPVYLGLALLAERVVGMLEDMFRLAAQSAHNMDRANELVWLGASPGPGQPAGPSARRMQRSFRSMLASPCVSPVVEANRSLRLDGFVVQGQAKSEALRRILRLRVGRMLSGLLALVEARRARRGGGPQLGGPLDWGGSGALLGSMADPLVNDLIRRVESMQGAMSLL</sequence>
<feature type="region of interest" description="Disordered" evidence="1">
    <location>
        <begin position="206"/>
        <end position="226"/>
    </location>
</feature>
<evidence type="ECO:0000256" key="1">
    <source>
        <dbReference type="SAM" id="MobiDB-lite"/>
    </source>
</evidence>
<protein>
    <submittedName>
        <fullName evidence="2">Uu.00g005010.m01.CDS01</fullName>
    </submittedName>
</protein>
<proteinExistence type="predicted"/>
<feature type="compositionally biased region" description="Acidic residues" evidence="1">
    <location>
        <begin position="1"/>
        <end position="24"/>
    </location>
</feature>
<name>A0AAI8VL07_9PEZI</name>
<comment type="caution">
    <text evidence="2">The sequence shown here is derived from an EMBL/GenBank/DDBJ whole genome shotgun (WGS) entry which is preliminary data.</text>
</comment>
<gene>
    <name evidence="2" type="ORF">KHLLAP_LOCUS6839</name>
</gene>
<keyword evidence="3" id="KW-1185">Reference proteome</keyword>
<dbReference type="Proteomes" id="UP001295740">
    <property type="component" value="Unassembled WGS sequence"/>
</dbReference>
<accession>A0AAI8VL07</accession>
<reference evidence="2" key="1">
    <citation type="submission" date="2023-10" db="EMBL/GenBank/DDBJ databases">
        <authorList>
            <person name="Hackl T."/>
        </authorList>
    </citation>
    <scope>NUCLEOTIDE SEQUENCE</scope>
</reference>
<dbReference type="AlphaFoldDB" id="A0AAI8VL07"/>
<feature type="compositionally biased region" description="Low complexity" evidence="1">
    <location>
        <begin position="217"/>
        <end position="226"/>
    </location>
</feature>
<dbReference type="EMBL" id="CAUWAG010000008">
    <property type="protein sequence ID" value="CAJ2506371.1"/>
    <property type="molecule type" value="Genomic_DNA"/>
</dbReference>
<feature type="region of interest" description="Disordered" evidence="1">
    <location>
        <begin position="1"/>
        <end position="98"/>
    </location>
</feature>